<evidence type="ECO:0000313" key="2">
    <source>
        <dbReference type="EMBL" id="CAI9764734.1"/>
    </source>
</evidence>
<accession>A0AAD1Z8I7</accession>
<evidence type="ECO:0000313" key="3">
    <source>
        <dbReference type="Proteomes" id="UP000834106"/>
    </source>
</evidence>
<organism evidence="2 3">
    <name type="scientific">Fraxinus pennsylvanica</name>
    <dbReference type="NCBI Taxonomy" id="56036"/>
    <lineage>
        <taxon>Eukaryota</taxon>
        <taxon>Viridiplantae</taxon>
        <taxon>Streptophyta</taxon>
        <taxon>Embryophyta</taxon>
        <taxon>Tracheophyta</taxon>
        <taxon>Spermatophyta</taxon>
        <taxon>Magnoliopsida</taxon>
        <taxon>eudicotyledons</taxon>
        <taxon>Gunneridae</taxon>
        <taxon>Pentapetalae</taxon>
        <taxon>asterids</taxon>
        <taxon>lamiids</taxon>
        <taxon>Lamiales</taxon>
        <taxon>Oleaceae</taxon>
        <taxon>Oleeae</taxon>
        <taxon>Fraxinus</taxon>
    </lineage>
</organism>
<protein>
    <submittedName>
        <fullName evidence="2">Uncharacterized protein</fullName>
    </submittedName>
</protein>
<gene>
    <name evidence="2" type="ORF">FPE_LOCUS12164</name>
</gene>
<evidence type="ECO:0000256" key="1">
    <source>
        <dbReference type="SAM" id="MobiDB-lite"/>
    </source>
</evidence>
<proteinExistence type="predicted"/>
<feature type="region of interest" description="Disordered" evidence="1">
    <location>
        <begin position="1"/>
        <end position="32"/>
    </location>
</feature>
<dbReference type="AlphaFoldDB" id="A0AAD1Z8I7"/>
<dbReference type="EMBL" id="OU503042">
    <property type="protein sequence ID" value="CAI9764734.1"/>
    <property type="molecule type" value="Genomic_DNA"/>
</dbReference>
<sequence>MWHQNQALPLPPPQNQQLSHPQPFSKPSREAQVWSPLQAQSKSLLPKFHNVLNHVPVLIAFHRINALEAHGERGRKPEPTRRFRLGGLLYDLEEIYLLVAVVARKAAVFVEVDTPEE</sequence>
<name>A0AAD1Z8I7_9LAMI</name>
<keyword evidence="3" id="KW-1185">Reference proteome</keyword>
<reference evidence="2" key="1">
    <citation type="submission" date="2023-05" db="EMBL/GenBank/DDBJ databases">
        <authorList>
            <person name="Huff M."/>
        </authorList>
    </citation>
    <scope>NUCLEOTIDE SEQUENCE</scope>
</reference>
<dbReference type="Proteomes" id="UP000834106">
    <property type="component" value="Chromosome 7"/>
</dbReference>